<sequence>MTTGNDERMPEHEQPTLRLVPLPADTNAGGDIFGGWIMANVDIAGSIPAARRAGGRIVTVAVNAFHFKKPVFVSDLVSFYANVVRVGKTSITVDVKVYAERGWHSKNPGEVVMVTEATLTYVAIDSQGRKRPVPPEAKTGG</sequence>
<gene>
    <name evidence="5" type="ORF">SVA_3838</name>
</gene>
<proteinExistence type="inferred from homology"/>
<dbReference type="AlphaFoldDB" id="A0A1C7AG02"/>
<dbReference type="PANTHER" id="PTHR11049">
    <property type="entry name" value="ACYL COENZYME A THIOESTER HYDROLASE"/>
    <property type="match status" value="1"/>
</dbReference>
<dbReference type="InterPro" id="IPR040170">
    <property type="entry name" value="Cytosol_ACT"/>
</dbReference>
<dbReference type="KEGG" id="sva:SVA_3838"/>
<dbReference type="PANTHER" id="PTHR11049:SF5">
    <property type="entry name" value="ACYL-COA THIOESTER HYDROLASE YCIA"/>
    <property type="match status" value="1"/>
</dbReference>
<evidence type="ECO:0000256" key="1">
    <source>
        <dbReference type="ARBA" id="ARBA00010458"/>
    </source>
</evidence>
<dbReference type="Pfam" id="PF03061">
    <property type="entry name" value="4HBT"/>
    <property type="match status" value="1"/>
</dbReference>
<dbReference type="InterPro" id="IPR033120">
    <property type="entry name" value="HOTDOG_ACOT"/>
</dbReference>
<evidence type="ECO:0000313" key="5">
    <source>
        <dbReference type="EMBL" id="BAU50372.1"/>
    </source>
</evidence>
<evidence type="ECO:0000256" key="3">
    <source>
        <dbReference type="PROSITE-ProRule" id="PRU01106"/>
    </source>
</evidence>
<dbReference type="CDD" id="cd03442">
    <property type="entry name" value="BFIT_BACH"/>
    <property type="match status" value="1"/>
</dbReference>
<dbReference type="PROSITE" id="PS51770">
    <property type="entry name" value="HOTDOG_ACOT"/>
    <property type="match status" value="1"/>
</dbReference>
<evidence type="ECO:0000313" key="6">
    <source>
        <dbReference type="Proteomes" id="UP000218899"/>
    </source>
</evidence>
<dbReference type="GO" id="GO:0052816">
    <property type="term" value="F:long-chain fatty acyl-CoA hydrolase activity"/>
    <property type="evidence" value="ECO:0007669"/>
    <property type="project" value="TreeGrafter"/>
</dbReference>
<keyword evidence="6" id="KW-1185">Reference proteome</keyword>
<dbReference type="Proteomes" id="UP000218899">
    <property type="component" value="Chromosome"/>
</dbReference>
<evidence type="ECO:0000259" key="4">
    <source>
        <dbReference type="PROSITE" id="PS51770"/>
    </source>
</evidence>
<evidence type="ECO:0000256" key="2">
    <source>
        <dbReference type="ARBA" id="ARBA00022801"/>
    </source>
</evidence>
<comment type="similarity">
    <text evidence="1">Belongs to the acyl coenzyme A hydrolase family.</text>
</comment>
<accession>A0A1C7AG02</accession>
<organism evidence="5 6">
    <name type="scientific">Sulfurifustis variabilis</name>
    <dbReference type="NCBI Taxonomy" id="1675686"/>
    <lineage>
        <taxon>Bacteria</taxon>
        <taxon>Pseudomonadati</taxon>
        <taxon>Pseudomonadota</taxon>
        <taxon>Gammaproteobacteria</taxon>
        <taxon>Acidiferrobacterales</taxon>
        <taxon>Acidiferrobacteraceae</taxon>
        <taxon>Sulfurifustis</taxon>
    </lineage>
</organism>
<protein>
    <submittedName>
        <fullName evidence="5">Acyl-CoA hydrolase</fullName>
    </submittedName>
</protein>
<name>A0A1C7AG02_9GAMM</name>
<dbReference type="SUPFAM" id="SSF54637">
    <property type="entry name" value="Thioesterase/thiol ester dehydrase-isomerase"/>
    <property type="match status" value="1"/>
</dbReference>
<dbReference type="GO" id="GO:0009062">
    <property type="term" value="P:fatty acid catabolic process"/>
    <property type="evidence" value="ECO:0007669"/>
    <property type="project" value="TreeGrafter"/>
</dbReference>
<dbReference type="EMBL" id="AP014936">
    <property type="protein sequence ID" value="BAU50372.1"/>
    <property type="molecule type" value="Genomic_DNA"/>
</dbReference>
<dbReference type="Gene3D" id="3.10.129.10">
    <property type="entry name" value="Hotdog Thioesterase"/>
    <property type="match status" value="1"/>
</dbReference>
<dbReference type="InterPro" id="IPR006683">
    <property type="entry name" value="Thioestr_dom"/>
</dbReference>
<keyword evidence="2 3" id="KW-0378">Hydrolase</keyword>
<feature type="domain" description="HotDog ACOT-type" evidence="4">
    <location>
        <begin position="11"/>
        <end position="127"/>
    </location>
</feature>
<dbReference type="InterPro" id="IPR029069">
    <property type="entry name" value="HotDog_dom_sf"/>
</dbReference>
<dbReference type="GO" id="GO:0006637">
    <property type="term" value="P:acyl-CoA metabolic process"/>
    <property type="evidence" value="ECO:0007669"/>
    <property type="project" value="TreeGrafter"/>
</dbReference>
<reference evidence="5 6" key="1">
    <citation type="submission" date="2015-08" db="EMBL/GenBank/DDBJ databases">
        <title>Complete genome sequence of Sulfurifustis variabilis.</title>
        <authorList>
            <person name="Miura A."/>
            <person name="Kojima H."/>
            <person name="Fukui M."/>
        </authorList>
    </citation>
    <scope>NUCLEOTIDE SEQUENCE [LARGE SCALE GENOMIC DNA]</scope>
    <source>
        <strain evidence="6">skN76</strain>
    </source>
</reference>
<dbReference type="GO" id="GO:0005829">
    <property type="term" value="C:cytosol"/>
    <property type="evidence" value="ECO:0007669"/>
    <property type="project" value="TreeGrafter"/>
</dbReference>